<dbReference type="Pfam" id="PF00109">
    <property type="entry name" value="ketoacyl-synt"/>
    <property type="match status" value="1"/>
</dbReference>
<dbReference type="Pfam" id="PF16197">
    <property type="entry name" value="KAsynt_C_assoc"/>
    <property type="match status" value="1"/>
</dbReference>
<dbReference type="EMBL" id="NEXV01000020">
    <property type="protein sequence ID" value="PIG90142.1"/>
    <property type="molecule type" value="Genomic_DNA"/>
</dbReference>
<keyword evidence="4" id="KW-0808">Transferase</keyword>
<dbReference type="Pfam" id="PF13602">
    <property type="entry name" value="ADH_zinc_N_2"/>
    <property type="match status" value="1"/>
</dbReference>
<dbReference type="SUPFAM" id="SSF51735">
    <property type="entry name" value="NAD(P)-binding Rossmann-fold domains"/>
    <property type="match status" value="2"/>
</dbReference>
<dbReference type="InterPro" id="IPR029063">
    <property type="entry name" value="SAM-dependent_MTases_sf"/>
</dbReference>
<evidence type="ECO:0000256" key="7">
    <source>
        <dbReference type="ARBA" id="ARBA00023268"/>
    </source>
</evidence>
<dbReference type="GO" id="GO:0044550">
    <property type="term" value="P:secondary metabolite biosynthetic process"/>
    <property type="evidence" value="ECO:0007669"/>
    <property type="project" value="UniProtKB-ARBA"/>
</dbReference>
<evidence type="ECO:0000256" key="6">
    <source>
        <dbReference type="ARBA" id="ARBA00023002"/>
    </source>
</evidence>
<dbReference type="Pfam" id="PF00698">
    <property type="entry name" value="Acyl_transf_1"/>
    <property type="match status" value="1"/>
</dbReference>
<feature type="region of interest" description="C-terminal hotdog fold" evidence="9">
    <location>
        <begin position="1027"/>
        <end position="1171"/>
    </location>
</feature>
<feature type="active site" description="Proton acceptor; for dehydratase activity" evidence="9">
    <location>
        <position position="922"/>
    </location>
</feature>
<feature type="domain" description="Ketosynthase family 3 (KS3)" evidence="11">
    <location>
        <begin position="13"/>
        <end position="431"/>
    </location>
</feature>
<dbReference type="SUPFAM" id="SSF53335">
    <property type="entry name" value="S-adenosyl-L-methionine-dependent methyltransferases"/>
    <property type="match status" value="1"/>
</dbReference>
<feature type="active site" description="Proton donor; for dehydratase activity" evidence="9">
    <location>
        <position position="1088"/>
    </location>
</feature>
<keyword evidence="5" id="KW-0521">NADP</keyword>
<dbReference type="GO" id="GO:0031177">
    <property type="term" value="F:phosphopantetheine binding"/>
    <property type="evidence" value="ECO:0007669"/>
    <property type="project" value="InterPro"/>
</dbReference>
<dbReference type="InterPro" id="IPR042104">
    <property type="entry name" value="PKS_dehydratase_sf"/>
</dbReference>
<dbReference type="Gene3D" id="3.40.47.10">
    <property type="match status" value="1"/>
</dbReference>
<evidence type="ECO:0000256" key="8">
    <source>
        <dbReference type="ARBA" id="ARBA00023315"/>
    </source>
</evidence>
<evidence type="ECO:0000259" key="11">
    <source>
        <dbReference type="PROSITE" id="PS52004"/>
    </source>
</evidence>
<dbReference type="Pfam" id="PF14765">
    <property type="entry name" value="PS-DH"/>
    <property type="match status" value="1"/>
</dbReference>
<dbReference type="InterPro" id="IPR020843">
    <property type="entry name" value="ER"/>
</dbReference>
<dbReference type="CDD" id="cd00833">
    <property type="entry name" value="PKS"/>
    <property type="match status" value="1"/>
</dbReference>
<dbReference type="InterPro" id="IPR032821">
    <property type="entry name" value="PKS_assoc"/>
</dbReference>
<feature type="domain" description="PKS/mFAS DH" evidence="12">
    <location>
        <begin position="890"/>
        <end position="1171"/>
    </location>
</feature>
<evidence type="ECO:0000256" key="2">
    <source>
        <dbReference type="ARBA" id="ARBA00022553"/>
    </source>
</evidence>
<dbReference type="GO" id="GO:1901336">
    <property type="term" value="P:lactone biosynthetic process"/>
    <property type="evidence" value="ECO:0007669"/>
    <property type="project" value="UniProtKB-ARBA"/>
</dbReference>
<keyword evidence="2" id="KW-0597">Phosphoprotein</keyword>
<dbReference type="InterPro" id="IPR001227">
    <property type="entry name" value="Ac_transferase_dom_sf"/>
</dbReference>
<keyword evidence="3" id="KW-0489">Methyltransferase</keyword>
<dbReference type="PROSITE" id="PS52004">
    <property type="entry name" value="KS3_2"/>
    <property type="match status" value="1"/>
</dbReference>
<dbReference type="InterPro" id="IPR016036">
    <property type="entry name" value="Malonyl_transacylase_ACP-bd"/>
</dbReference>
<evidence type="ECO:0000256" key="4">
    <source>
        <dbReference type="ARBA" id="ARBA00022679"/>
    </source>
</evidence>
<evidence type="ECO:0000313" key="14">
    <source>
        <dbReference type="Proteomes" id="UP000231358"/>
    </source>
</evidence>
<dbReference type="Pfam" id="PF02801">
    <property type="entry name" value="Ketoacyl-synt_C"/>
    <property type="match status" value="1"/>
</dbReference>
<feature type="domain" description="Carrier" evidence="10">
    <location>
        <begin position="2352"/>
        <end position="2428"/>
    </location>
</feature>
<reference evidence="13 14" key="1">
    <citation type="submission" date="2017-05" db="EMBL/GenBank/DDBJ databases">
        <title>Genome sequence for an aflatoxigenic pathogen of Argentinian peanut, Aspergillus arachidicola.</title>
        <authorList>
            <person name="Moore G."/>
            <person name="Beltz S.B."/>
            <person name="Mack B.M."/>
        </authorList>
    </citation>
    <scope>NUCLEOTIDE SEQUENCE [LARGE SCALE GENOMIC DNA]</scope>
    <source>
        <strain evidence="13 14">CBS 117610</strain>
    </source>
</reference>
<dbReference type="Pfam" id="PF08242">
    <property type="entry name" value="Methyltransf_12"/>
    <property type="match status" value="1"/>
</dbReference>
<evidence type="ECO:0000256" key="5">
    <source>
        <dbReference type="ARBA" id="ARBA00022857"/>
    </source>
</evidence>
<dbReference type="Pfam" id="PF00550">
    <property type="entry name" value="PP-binding"/>
    <property type="match status" value="1"/>
</dbReference>
<dbReference type="InterPro" id="IPR013968">
    <property type="entry name" value="PKS_KR"/>
</dbReference>
<keyword evidence="1" id="KW-0596">Phosphopantetheine</keyword>
<dbReference type="Pfam" id="PF21089">
    <property type="entry name" value="PKS_DH_N"/>
    <property type="match status" value="1"/>
</dbReference>
<dbReference type="Gene3D" id="3.40.50.150">
    <property type="entry name" value="Vaccinia Virus protein VP39"/>
    <property type="match status" value="1"/>
</dbReference>
<dbReference type="Pfam" id="PF23114">
    <property type="entry name" value="NAD-bd_HRPKS_sdrA"/>
    <property type="match status" value="1"/>
</dbReference>
<dbReference type="PROSITE" id="PS52019">
    <property type="entry name" value="PKS_MFAS_DH"/>
    <property type="match status" value="1"/>
</dbReference>
<dbReference type="SMART" id="SM00823">
    <property type="entry name" value="PKS_PP"/>
    <property type="match status" value="1"/>
</dbReference>
<dbReference type="Gene3D" id="1.10.1200.10">
    <property type="entry name" value="ACP-like"/>
    <property type="match status" value="1"/>
</dbReference>
<dbReference type="FunFam" id="3.40.50.720:FF:000209">
    <property type="entry name" value="Polyketide synthase Pks12"/>
    <property type="match status" value="1"/>
</dbReference>
<dbReference type="SMART" id="SM00822">
    <property type="entry name" value="PKS_KR"/>
    <property type="match status" value="1"/>
</dbReference>
<dbReference type="SMART" id="SM00827">
    <property type="entry name" value="PKS_AT"/>
    <property type="match status" value="1"/>
</dbReference>
<dbReference type="SUPFAM" id="SSF53901">
    <property type="entry name" value="Thiolase-like"/>
    <property type="match status" value="1"/>
</dbReference>
<keyword evidence="6" id="KW-0560">Oxidoreductase</keyword>
<dbReference type="CDD" id="cd02440">
    <property type="entry name" value="AdoMet_MTases"/>
    <property type="match status" value="1"/>
</dbReference>
<accession>A0A2G7GBB9</accession>
<feature type="region of interest" description="N-terminal hotdog fold" evidence="9">
    <location>
        <begin position="890"/>
        <end position="1018"/>
    </location>
</feature>
<evidence type="ECO:0000259" key="12">
    <source>
        <dbReference type="PROSITE" id="PS52019"/>
    </source>
</evidence>
<evidence type="ECO:0000256" key="9">
    <source>
        <dbReference type="PROSITE-ProRule" id="PRU01363"/>
    </source>
</evidence>
<dbReference type="InterPro" id="IPR014030">
    <property type="entry name" value="Ketoacyl_synth_N"/>
</dbReference>
<evidence type="ECO:0000313" key="13">
    <source>
        <dbReference type="EMBL" id="PIG90142.1"/>
    </source>
</evidence>
<evidence type="ECO:0000259" key="10">
    <source>
        <dbReference type="PROSITE" id="PS50075"/>
    </source>
</evidence>
<dbReference type="InterPro" id="IPR036736">
    <property type="entry name" value="ACP-like_sf"/>
</dbReference>
<dbReference type="InterPro" id="IPR013154">
    <property type="entry name" value="ADH-like_N"/>
</dbReference>
<dbReference type="Gene3D" id="3.40.366.10">
    <property type="entry name" value="Malonyl-Coenzyme A Acyl Carrier Protein, domain 2"/>
    <property type="match status" value="1"/>
</dbReference>
<dbReference type="SUPFAM" id="SSF55048">
    <property type="entry name" value="Probable ACP-binding domain of malonyl-CoA ACP transacylase"/>
    <property type="match status" value="1"/>
</dbReference>
<dbReference type="SUPFAM" id="SSF50129">
    <property type="entry name" value="GroES-like"/>
    <property type="match status" value="1"/>
</dbReference>
<dbReference type="Gene3D" id="3.40.50.720">
    <property type="entry name" value="NAD(P)-binding Rossmann-like Domain"/>
    <property type="match status" value="1"/>
</dbReference>
<organism evidence="13 14">
    <name type="scientific">Aspergillus arachidicola</name>
    <dbReference type="NCBI Taxonomy" id="656916"/>
    <lineage>
        <taxon>Eukaryota</taxon>
        <taxon>Fungi</taxon>
        <taxon>Dikarya</taxon>
        <taxon>Ascomycota</taxon>
        <taxon>Pezizomycotina</taxon>
        <taxon>Eurotiomycetes</taxon>
        <taxon>Eurotiomycetidae</taxon>
        <taxon>Eurotiales</taxon>
        <taxon>Aspergillaceae</taxon>
        <taxon>Aspergillus</taxon>
        <taxon>Aspergillus subgen. Circumdati</taxon>
    </lineage>
</organism>
<dbReference type="InterPro" id="IPR020841">
    <property type="entry name" value="PKS_Beta-ketoAc_synthase_dom"/>
</dbReference>
<dbReference type="GO" id="GO:0016491">
    <property type="term" value="F:oxidoreductase activity"/>
    <property type="evidence" value="ECO:0007669"/>
    <property type="project" value="UniProtKB-KW"/>
</dbReference>
<keyword evidence="14" id="KW-1185">Reference proteome</keyword>
<dbReference type="InterPro" id="IPR014043">
    <property type="entry name" value="Acyl_transferase_dom"/>
</dbReference>
<dbReference type="InterPro" id="IPR013217">
    <property type="entry name" value="Methyltransf_12"/>
</dbReference>
<dbReference type="GO" id="GO:0008168">
    <property type="term" value="F:methyltransferase activity"/>
    <property type="evidence" value="ECO:0007669"/>
    <property type="project" value="UniProtKB-KW"/>
</dbReference>
<dbReference type="InterPro" id="IPR014031">
    <property type="entry name" value="Ketoacyl_synth_C"/>
</dbReference>
<dbReference type="InterPro" id="IPR036291">
    <property type="entry name" value="NAD(P)-bd_dom_sf"/>
</dbReference>
<dbReference type="InterPro" id="IPR011032">
    <property type="entry name" value="GroES-like_sf"/>
</dbReference>
<dbReference type="InterPro" id="IPR009081">
    <property type="entry name" value="PP-bd_ACP"/>
</dbReference>
<dbReference type="GO" id="GO:0004312">
    <property type="term" value="F:fatty acid synthase activity"/>
    <property type="evidence" value="ECO:0007669"/>
    <property type="project" value="TreeGrafter"/>
</dbReference>
<dbReference type="PROSITE" id="PS50075">
    <property type="entry name" value="CARRIER"/>
    <property type="match status" value="1"/>
</dbReference>
<keyword evidence="7" id="KW-0511">Multifunctional enzyme</keyword>
<dbReference type="InterPro" id="IPR016039">
    <property type="entry name" value="Thiolase-like"/>
</dbReference>
<dbReference type="InterPro" id="IPR016035">
    <property type="entry name" value="Acyl_Trfase/lysoPLipase"/>
</dbReference>
<protein>
    <submittedName>
        <fullName evidence="13">Uncharacterized protein</fullName>
    </submittedName>
</protein>
<dbReference type="InterPro" id="IPR057326">
    <property type="entry name" value="KR_dom"/>
</dbReference>
<sequence>MSPCGEDEASHSTQPIAIVGMSMRLPGGIKTAEQFWDMLIQKKDGHGQVPPSRYDVDKYYSAIPKKSTVYTRTGYFLEDDLAAFDAAFFSLTKSEVAQMDPQQRMLCEVVWECFENAGQKGWRGQNIGCYVGVFGEDWLEISRKDTQDVGSYHVIGTGDYAISNRISYEYDLKGPSMTIRTACSSSLTGLHEACRAIRQGECVGAIVAGTNLIMAPTTTIGMCEVGVLSRDGRCKTFDATADGYGRGEAINAIYIKKLDDAIRDGNPIRAVIRATAVNSDGRTPNITYPSATAHEQLIRKAYQSANIEDISQTGFFECHGTGTIAGDTVETLAISKAFDGEGIILGSVKANVGHSEGASGLTSLIKVVLVLEKGIIPPNPHFTVPNPKIPFDEAQLHVPTEPISWPQGKRLRASVNSFGIGGSNAHAIIEAATPVNHEPTLCEGQYRIIPYSANSKDSLQRSIDAHAQYIAHNTDQVHDVAHTLGVCRETLKYRAYTLSGPNGHQKISDTSRLTGLKSNLAFVFTGQGAQWPGMGRELMALKAFREAIATMSRTLEQLDGCGSLSLLEMITTELTAAEMESPELSQPLCTALQVGLVEVLRSWNIHPSAVVGHSSGEIAAAYTTGAITAEQAIKIAYFRGQVSKLPRTEGGMAAVGLGRDVVADYLEDGVIIACENSPESVTISGDKSIVAKVLSRISEAFPSAFCRHLRVKVAYHSYHMKEVGEIYEQLLNFVEERNPAILFYSSVTGDILGSGLGAKYWRQNLEQPVLFSSAARCLLDQMPKSEDTVMLEIGPHAVLSAPLKQIFGSKGNTSGVYLSTLSRGSNSLTKTYEAAGELYLQGFPIDFLSVNGPGKALTNLPLYCWQHDSSQHWRESRLSKAWRHLAFPRHEILGSRISETGELGFSWRNVLSLGDMNWLRDHKVFEDTIFPSTAYIAAVGEAIRQLTGRGDYTIRRLLVKAPIVLKQETATEIITSFNVIPLTEYHDSAWYSFSISAFNGNSWIKHCTGQVKPGSNQSLVVETKSHIREVSSQMWYQGLNNLGLDYGPTFERLAGIKADPLANTASANIPYSEELHQTHYSLHPTTADCALQLLSVAACRGLRRKLNRLVVPVSIDHVYVNEIASTVHVQAFAEELENKKLNGSVIGVIDGNIVFAFSGCVLAPLNGETSDMDEFEALNISHLEWTSRLEDIPAPDLMYNVTPGPFLTVSCEELVVLCMLETMHEVNSQSLQPQATYMQQYVAWLQKQVYSIRNGSYDLVSKSQEWAMLDSKHRKALIQELIDDQARSRCAPVDTLLVRVYRNIRELCNGSVSGIDLLYQEDGLKNFYDVMADLDLSCLFSTLGHENPSLRVLEIGAGTGGTTALALNGLTLSNGPPLYSRYCYTDISMGFFSAARERFRRFHGIDFATLDISQDPLDQGFEAQDFDLVIASNVLHATPEIGKALRHIRKLLAPGGRLLLQELCPKVRFINFIMGVLPGWWIGGQDSREEEPFISPERWNMELQKSGFTGVDKLVYDNEPPYATNATMVATVRDDDSQPSTVTLLCSSIDNEHVRAVERHFTTRGHTVHLCSLQSVSSPKGDVVSLLDIEGPFFDNISDADLIAFQKFVSCCKSTGILWVTRSIQLKCTDPRFGLVLGLARTIRSELAIEMGTVEFESFDQASWTALELIYRKFQARDKTDGTNTDFEFVYHEGKILTSRYKRRTPEEILALRSGSQSSDAVGLRIEAFGRLDSLAWVSLDRPGDLQGDQVEINVHSAGLNFKDLLCAQGILDARKNGLGLEGSGVVNRVGPHSSLTPGQRVLFMSAGSFATSVVTSSLLCAPIPDNLEFEDAATMPCVYTTVIHSLMTIGQLRRGQTVLIHSACGGVGLAAIMISRMIGAQVYTTVGSETKTQYLQDKFGIPRNHIFNSREPSFYEDVMRETDGRGVDLVLNSLSGELLHASWKCVARFGKMVEIGKRDIVGHASLSLAPMVQNRSLISVDLAEILEYQPQECQRRVGEQLLEKCVDLVRQGTIQPIRPIRTFDATEIEQAFRYMQAGQHTGKIVVNMSTRPCPTRKMPVAISFSSTHAYLLVGGLGGIGRAVSQWMVEQGARKLVYLSRSASSTTTPREALFRELRVQGCEVTVIQGDVSDPCDVKRAVQQCNAPIAGIFQMSMALEDRAFLSMSHVEWTNVLLPKVQGSWNLHQATQGQPLDFFVFFSSISGVLGQPGQANYAAANTFLDCFTRYRRSLGLPASVIDLGIVSDIGYVSESGRMTQRGLSVWAGQTIQEREVIESVKLACSGQHDVIIGLGPSSATPLARLPGFFQRDKRMRLFHNAQEAPRARGDVDNAFRTFLAEASREPSILGHTETYALLRDELGRKIVSFLFKVDEEIDTAKSLVDMGIDSLVVIEIRNWWCQTLGLEISVMEFMNAGNIDGLAHIALKGLKAKFQPKHTDLMP</sequence>
<dbReference type="GO" id="GO:0006633">
    <property type="term" value="P:fatty acid biosynthetic process"/>
    <property type="evidence" value="ECO:0007669"/>
    <property type="project" value="TreeGrafter"/>
</dbReference>
<evidence type="ECO:0000256" key="3">
    <source>
        <dbReference type="ARBA" id="ARBA00022603"/>
    </source>
</evidence>
<dbReference type="SMART" id="SM00826">
    <property type="entry name" value="PKS_DH"/>
    <property type="match status" value="1"/>
</dbReference>
<keyword evidence="8" id="KW-0012">Acyltransferase</keyword>
<dbReference type="Pfam" id="PF08659">
    <property type="entry name" value="KR"/>
    <property type="match status" value="1"/>
</dbReference>
<comment type="caution">
    <text evidence="13">The sequence shown here is derived from an EMBL/GenBank/DDBJ whole genome shotgun (WGS) entry which is preliminary data.</text>
</comment>
<dbReference type="SMART" id="SM00829">
    <property type="entry name" value="PKS_ER"/>
    <property type="match status" value="1"/>
</dbReference>
<evidence type="ECO:0000256" key="1">
    <source>
        <dbReference type="ARBA" id="ARBA00022450"/>
    </source>
</evidence>
<dbReference type="Proteomes" id="UP000231358">
    <property type="component" value="Unassembled WGS sequence"/>
</dbReference>
<dbReference type="GO" id="GO:0032259">
    <property type="term" value="P:methylation"/>
    <property type="evidence" value="ECO:0007669"/>
    <property type="project" value="UniProtKB-KW"/>
</dbReference>
<dbReference type="SUPFAM" id="SSF47336">
    <property type="entry name" value="ACP-like"/>
    <property type="match status" value="1"/>
</dbReference>
<dbReference type="InterPro" id="IPR056501">
    <property type="entry name" value="NAD-bd_HRPKS_sdrA"/>
</dbReference>
<dbReference type="SMART" id="SM00825">
    <property type="entry name" value="PKS_KS"/>
    <property type="match status" value="1"/>
</dbReference>
<dbReference type="Pfam" id="PF08240">
    <property type="entry name" value="ADH_N"/>
    <property type="match status" value="1"/>
</dbReference>
<dbReference type="InterPro" id="IPR020806">
    <property type="entry name" value="PKS_PP-bd"/>
</dbReference>
<dbReference type="PANTHER" id="PTHR43775">
    <property type="entry name" value="FATTY ACID SYNTHASE"/>
    <property type="match status" value="1"/>
</dbReference>
<dbReference type="InterPro" id="IPR049552">
    <property type="entry name" value="PKS_DH_N"/>
</dbReference>
<dbReference type="Gene3D" id="3.10.129.110">
    <property type="entry name" value="Polyketide synthase dehydratase"/>
    <property type="match status" value="1"/>
</dbReference>
<dbReference type="InterPro" id="IPR049551">
    <property type="entry name" value="PKS_DH_C"/>
</dbReference>
<dbReference type="InterPro" id="IPR020807">
    <property type="entry name" value="PKS_DH"/>
</dbReference>
<proteinExistence type="predicted"/>
<dbReference type="InterPro" id="IPR049900">
    <property type="entry name" value="PKS_mFAS_DH"/>
</dbReference>
<dbReference type="PANTHER" id="PTHR43775:SF49">
    <property type="entry name" value="SYNTHASE, PUTATIVE (JCVI)-RELATED"/>
    <property type="match status" value="1"/>
</dbReference>
<dbReference type="InterPro" id="IPR050091">
    <property type="entry name" value="PKS_NRPS_Biosynth_Enz"/>
</dbReference>
<dbReference type="Gene3D" id="3.90.180.10">
    <property type="entry name" value="Medium-chain alcohol dehydrogenases, catalytic domain"/>
    <property type="match status" value="1"/>
</dbReference>
<gene>
    <name evidence="13" type="ORF">AARAC_001888</name>
</gene>
<dbReference type="CDD" id="cd05195">
    <property type="entry name" value="enoyl_red"/>
    <property type="match status" value="1"/>
</dbReference>
<dbReference type="SUPFAM" id="SSF52151">
    <property type="entry name" value="FabD/lysophospholipase-like"/>
    <property type="match status" value="1"/>
</dbReference>
<dbReference type="STRING" id="656916.A0A2G7GBB9"/>
<name>A0A2G7GBB9_9EURO</name>